<comment type="caution">
    <text evidence="5">The sequence shown here is derived from an EMBL/GenBank/DDBJ whole genome shotgun (WGS) entry which is preliminary data.</text>
</comment>
<dbReference type="EMBL" id="JACIBU010000001">
    <property type="protein sequence ID" value="MBB3676204.1"/>
    <property type="molecule type" value="Genomic_DNA"/>
</dbReference>
<dbReference type="InterPro" id="IPR002509">
    <property type="entry name" value="NODB_dom"/>
</dbReference>
<proteinExistence type="predicted"/>
<gene>
    <name evidence="5" type="ORF">DMO24_07745</name>
    <name evidence="4" type="ORF">FHX36_001939</name>
</gene>
<dbReference type="PANTHER" id="PTHR10587:SF133">
    <property type="entry name" value="CHITIN DEACETYLASE 1-RELATED"/>
    <property type="match status" value="1"/>
</dbReference>
<dbReference type="PROSITE" id="PS51677">
    <property type="entry name" value="NODB"/>
    <property type="match status" value="1"/>
</dbReference>
<dbReference type="GO" id="GO:0016020">
    <property type="term" value="C:membrane"/>
    <property type="evidence" value="ECO:0007669"/>
    <property type="project" value="TreeGrafter"/>
</dbReference>
<dbReference type="GO" id="GO:0046872">
    <property type="term" value="F:metal ion binding"/>
    <property type="evidence" value="ECO:0007669"/>
    <property type="project" value="UniProtKB-KW"/>
</dbReference>
<evidence type="ECO:0000256" key="2">
    <source>
        <dbReference type="ARBA" id="ARBA00022801"/>
    </source>
</evidence>
<organism evidence="5 6">
    <name type="scientific">Modestobacter versicolor</name>
    <dbReference type="NCBI Taxonomy" id="429133"/>
    <lineage>
        <taxon>Bacteria</taxon>
        <taxon>Bacillati</taxon>
        <taxon>Actinomycetota</taxon>
        <taxon>Actinomycetes</taxon>
        <taxon>Geodermatophilales</taxon>
        <taxon>Geodermatophilaceae</taxon>
        <taxon>Modestobacter</taxon>
    </lineage>
</organism>
<evidence type="ECO:0000313" key="6">
    <source>
        <dbReference type="Proteomes" id="UP000247602"/>
    </source>
</evidence>
<dbReference type="CDD" id="cd10917">
    <property type="entry name" value="CE4_NodB_like_6s_7s"/>
    <property type="match status" value="1"/>
</dbReference>
<dbReference type="Proteomes" id="UP000247602">
    <property type="component" value="Unassembled WGS sequence"/>
</dbReference>
<evidence type="ECO:0000259" key="3">
    <source>
        <dbReference type="PROSITE" id="PS51677"/>
    </source>
</evidence>
<dbReference type="PANTHER" id="PTHR10587">
    <property type="entry name" value="GLYCOSYL TRANSFERASE-RELATED"/>
    <property type="match status" value="1"/>
</dbReference>
<dbReference type="InterPro" id="IPR050248">
    <property type="entry name" value="Polysacc_deacetylase_ArnD"/>
</dbReference>
<dbReference type="GO" id="GO:0005975">
    <property type="term" value="P:carbohydrate metabolic process"/>
    <property type="evidence" value="ECO:0007669"/>
    <property type="project" value="InterPro"/>
</dbReference>
<feature type="domain" description="NodB homology" evidence="3">
    <location>
        <begin position="71"/>
        <end position="263"/>
    </location>
</feature>
<dbReference type="AlphaFoldDB" id="A0A323VF81"/>
<keyword evidence="2" id="KW-0378">Hydrolase</keyword>
<dbReference type="Proteomes" id="UP000580718">
    <property type="component" value="Unassembled WGS sequence"/>
</dbReference>
<keyword evidence="6" id="KW-1185">Reference proteome</keyword>
<evidence type="ECO:0000313" key="4">
    <source>
        <dbReference type="EMBL" id="MBB3676204.1"/>
    </source>
</evidence>
<accession>A0A323VF81</accession>
<reference evidence="5 6" key="1">
    <citation type="submission" date="2018-06" db="EMBL/GenBank/DDBJ databases">
        <title>Draft genome sequence of Modestobacter versicolor CP153-2.</title>
        <authorList>
            <person name="Gundlapally S.R."/>
        </authorList>
    </citation>
    <scope>NUCLEOTIDE SEQUENCE [LARGE SCALE GENOMIC DNA]</scope>
    <source>
        <strain evidence="5 6">CP153-2</strain>
    </source>
</reference>
<evidence type="ECO:0000256" key="1">
    <source>
        <dbReference type="ARBA" id="ARBA00022723"/>
    </source>
</evidence>
<dbReference type="InterPro" id="IPR011330">
    <property type="entry name" value="Glyco_hydro/deAcase_b/a-brl"/>
</dbReference>
<dbReference type="OrthoDB" id="9763050at2"/>
<dbReference type="Gene3D" id="3.20.20.370">
    <property type="entry name" value="Glycoside hydrolase/deacetylase"/>
    <property type="match status" value="1"/>
</dbReference>
<dbReference type="GO" id="GO:0016810">
    <property type="term" value="F:hydrolase activity, acting on carbon-nitrogen (but not peptide) bonds"/>
    <property type="evidence" value="ECO:0007669"/>
    <property type="project" value="InterPro"/>
</dbReference>
<reference evidence="4 7" key="2">
    <citation type="submission" date="2020-08" db="EMBL/GenBank/DDBJ databases">
        <title>Sequencing the genomes of 1000 actinobacteria strains.</title>
        <authorList>
            <person name="Klenk H.-P."/>
        </authorList>
    </citation>
    <scope>NUCLEOTIDE SEQUENCE [LARGE SCALE GENOMIC DNA]</scope>
    <source>
        <strain evidence="4 7">DSM 16678</strain>
    </source>
</reference>
<dbReference type="SUPFAM" id="SSF88713">
    <property type="entry name" value="Glycoside hydrolase/deacetylase"/>
    <property type="match status" value="1"/>
</dbReference>
<evidence type="ECO:0000313" key="5">
    <source>
        <dbReference type="EMBL" id="PZA21926.1"/>
    </source>
</evidence>
<dbReference type="Pfam" id="PF01522">
    <property type="entry name" value="Polysacc_deac_1"/>
    <property type="match status" value="1"/>
</dbReference>
<keyword evidence="1" id="KW-0479">Metal-binding</keyword>
<dbReference type="RefSeq" id="WP_110551742.1">
    <property type="nucleotide sequence ID" value="NZ_JACIBU010000001.1"/>
</dbReference>
<protein>
    <submittedName>
        <fullName evidence="4">Peptidoglycan/xylan/chitin deacetylase (PgdA/CDA1 family)</fullName>
    </submittedName>
    <submittedName>
        <fullName evidence="5">Polysaccharide deacetylase family protein</fullName>
    </submittedName>
</protein>
<evidence type="ECO:0000313" key="7">
    <source>
        <dbReference type="Proteomes" id="UP000580718"/>
    </source>
</evidence>
<dbReference type="EMBL" id="QKNV01000058">
    <property type="protein sequence ID" value="PZA21926.1"/>
    <property type="molecule type" value="Genomic_DNA"/>
</dbReference>
<sequence>MDRRSFLTVIAAGMIGAAVGRSTASPSGPAPLSGAPAADRARLLTPNTRPDGVVPVAPPVGPVTSLPGPAQTLALTIDDGTSTEVVAAFVDLAATTGVRLTFFPNGVYSSWTDVAPALRPLVESGQVAFGNHTWSHPDLATLSDGEVAEEITRADEFLKTTYGVTSAPFLRPPFGSHTDQVDRIAADLGHPTIALWNGTLGDHRQIGPQELLGYAQEWFLAQAVVVGHANRPAVTEVLPQFVQLIEERQLVTVTLADVWSSDA</sequence>
<name>A0A323VF81_9ACTN</name>